<dbReference type="SUPFAM" id="SSF49899">
    <property type="entry name" value="Concanavalin A-like lectins/glucanases"/>
    <property type="match status" value="1"/>
</dbReference>
<feature type="transmembrane region" description="Helical" evidence="6">
    <location>
        <begin position="194"/>
        <end position="214"/>
    </location>
</feature>
<keyword evidence="5" id="KW-0326">Glycosidase</keyword>
<dbReference type="PANTHER" id="PTHR10963">
    <property type="entry name" value="GLYCOSYL HYDROLASE-RELATED"/>
    <property type="match status" value="1"/>
</dbReference>
<evidence type="ECO:0000259" key="7">
    <source>
        <dbReference type="PROSITE" id="PS51762"/>
    </source>
</evidence>
<organism evidence="8 9">
    <name type="scientific">Colletotrichum incanum</name>
    <name type="common">Soybean anthracnose fungus</name>
    <dbReference type="NCBI Taxonomy" id="1573173"/>
    <lineage>
        <taxon>Eukaryota</taxon>
        <taxon>Fungi</taxon>
        <taxon>Dikarya</taxon>
        <taxon>Ascomycota</taxon>
        <taxon>Pezizomycotina</taxon>
        <taxon>Sordariomycetes</taxon>
        <taxon>Hypocreomycetidae</taxon>
        <taxon>Glomerellales</taxon>
        <taxon>Glomerellaceae</taxon>
        <taxon>Colletotrichum</taxon>
        <taxon>Colletotrichum spaethianum species complex</taxon>
    </lineage>
</organism>
<sequence>LAIGPEWRSTRIRVHTTYDRRNRHSVKSGRRISLKKMVPTLGPNTSLGYTPFEYWKGPKPVLHRPKRKSLAVAVDLEPLLPTPTPAVKPKAAATWPGQHPPAGVFVAQPGTYTVLPDNVKTPFAEILVVPPKVLVHPLFRDEIKTPEWPRGFSPYPDSMKDSEYNGTMGEYGFSNERLGQKTAWWNPKGWTKRIWAGVGAAVVVIVVIAVAVTVTQNNKNRYPDYSKLSYKLSDTYSGEDFFDKFNYFNTYDPTGGMVHYVAAEEAASRNLTYATSETAVLRVDHTTGNTSTPDASTGRFSVRVESKTQYDKGLFIFDVKHTPYGCASWPALWFSDPNNWPDAGEIDVMEAINQGTDGNQMTLHTTSGCDMDVKRKQTGKTLQSDCKNSTNGNAGCGVEGSTSTYGTSFNDGGGGYMAMEWRDEGIRVWQFARSSVPSDITNKSPDPSGWGNAMADFPNTACDMSSHFKNQSLIINIDVCGSLVEAKYADSGCGGTSCSDFQANNPDAFKTAYWEFGAFNFYTAS</sequence>
<keyword evidence="9" id="KW-1185">Reference proteome</keyword>
<keyword evidence="6" id="KW-0812">Transmembrane</keyword>
<dbReference type="Proteomes" id="UP000076584">
    <property type="component" value="Unassembled WGS sequence"/>
</dbReference>
<reference evidence="8 9" key="1">
    <citation type="submission" date="2015-06" db="EMBL/GenBank/DDBJ databases">
        <title>Survival trade-offs in plant roots during colonization by closely related pathogenic and mutualistic fungi.</title>
        <authorList>
            <person name="Hacquard S."/>
            <person name="Kracher B."/>
            <person name="Hiruma K."/>
            <person name="Weinman A."/>
            <person name="Muench P."/>
            <person name="Garrido Oter R."/>
            <person name="Ver Loren van Themaat E."/>
            <person name="Dallerey J.-F."/>
            <person name="Damm U."/>
            <person name="Henrissat B."/>
            <person name="Lespinet O."/>
            <person name="Thon M."/>
            <person name="Kemen E."/>
            <person name="McHardy A.C."/>
            <person name="Schulze-Lefert P."/>
            <person name="O'Connell R.J."/>
        </authorList>
    </citation>
    <scope>NUCLEOTIDE SEQUENCE [LARGE SCALE GENOMIC DNA]</scope>
    <source>
        <strain evidence="8 9">MAFF 238704</strain>
    </source>
</reference>
<evidence type="ECO:0000256" key="2">
    <source>
        <dbReference type="ARBA" id="ARBA00006865"/>
    </source>
</evidence>
<evidence type="ECO:0000256" key="1">
    <source>
        <dbReference type="ARBA" id="ARBA00000124"/>
    </source>
</evidence>
<dbReference type="EMBL" id="LFIW01000289">
    <property type="protein sequence ID" value="KZL87295.1"/>
    <property type="molecule type" value="Genomic_DNA"/>
</dbReference>
<dbReference type="EC" id="3.2.1.6" evidence="3"/>
<dbReference type="GO" id="GO:0009251">
    <property type="term" value="P:glucan catabolic process"/>
    <property type="evidence" value="ECO:0007669"/>
    <property type="project" value="TreeGrafter"/>
</dbReference>
<dbReference type="InterPro" id="IPR050546">
    <property type="entry name" value="Glycosyl_Hydrlase_16"/>
</dbReference>
<feature type="domain" description="GH16" evidence="7">
    <location>
        <begin position="223"/>
        <end position="485"/>
    </location>
</feature>
<feature type="non-terminal residue" evidence="8">
    <location>
        <position position="1"/>
    </location>
</feature>
<dbReference type="STRING" id="1573173.A0A162PLE9"/>
<keyword evidence="4 8" id="KW-0378">Hydrolase</keyword>
<gene>
    <name evidence="8" type="ORF">CI238_10573</name>
</gene>
<accession>A0A162PLE9</accession>
<dbReference type="PROSITE" id="PS51762">
    <property type="entry name" value="GH16_2"/>
    <property type="match status" value="1"/>
</dbReference>
<dbReference type="PANTHER" id="PTHR10963:SF42">
    <property type="entry name" value="PUTATIVE (AFU_ORTHOLOGUE AFUA_5G02280)-RELATED"/>
    <property type="match status" value="1"/>
</dbReference>
<dbReference type="InterPro" id="IPR000757">
    <property type="entry name" value="Beta-glucanase-like"/>
</dbReference>
<evidence type="ECO:0000256" key="4">
    <source>
        <dbReference type="ARBA" id="ARBA00022801"/>
    </source>
</evidence>
<protein>
    <recommendedName>
        <fullName evidence="3">endo-1,3(4)-beta-glucanase</fullName>
        <ecNumber evidence="3">3.2.1.6</ecNumber>
    </recommendedName>
</protein>
<keyword evidence="6" id="KW-0472">Membrane</keyword>
<dbReference type="InterPro" id="IPR013320">
    <property type="entry name" value="ConA-like_dom_sf"/>
</dbReference>
<evidence type="ECO:0000313" key="8">
    <source>
        <dbReference type="EMBL" id="KZL87295.1"/>
    </source>
</evidence>
<name>A0A162PLE9_COLIC</name>
<evidence type="ECO:0000256" key="6">
    <source>
        <dbReference type="SAM" id="Phobius"/>
    </source>
</evidence>
<dbReference type="AlphaFoldDB" id="A0A162PLE9"/>
<dbReference type="GO" id="GO:0052861">
    <property type="term" value="F:endo-1,3(4)-beta-glucanase activity"/>
    <property type="evidence" value="ECO:0007669"/>
    <property type="project" value="UniProtKB-EC"/>
</dbReference>
<evidence type="ECO:0000256" key="5">
    <source>
        <dbReference type="ARBA" id="ARBA00023295"/>
    </source>
</evidence>
<evidence type="ECO:0000313" key="9">
    <source>
        <dbReference type="Proteomes" id="UP000076584"/>
    </source>
</evidence>
<keyword evidence="6" id="KW-1133">Transmembrane helix</keyword>
<dbReference type="Gene3D" id="2.60.120.200">
    <property type="match status" value="1"/>
</dbReference>
<dbReference type="FunFam" id="2.60.120.200:FF:000114">
    <property type="entry name" value="Probable endo-1,3(4)-beta-glucanase NFIA_089530"/>
    <property type="match status" value="1"/>
</dbReference>
<dbReference type="Pfam" id="PF26113">
    <property type="entry name" value="GH16_XgeA"/>
    <property type="match status" value="1"/>
</dbReference>
<dbReference type="CDD" id="cd02181">
    <property type="entry name" value="GH16_fungal_Lam16A_glucanase"/>
    <property type="match status" value="1"/>
</dbReference>
<evidence type="ECO:0000256" key="3">
    <source>
        <dbReference type="ARBA" id="ARBA00012599"/>
    </source>
</evidence>
<proteinExistence type="inferred from homology"/>
<comment type="catalytic activity">
    <reaction evidence="1">
        <text>Endohydrolysis of (1-&gt;3)- or (1-&gt;4)-linkages in beta-D-glucans when the glucose residue whose reducing group is involved in the linkage to be hydrolyzed is itself substituted at C-3.</text>
        <dbReference type="EC" id="3.2.1.6"/>
    </reaction>
</comment>
<comment type="caution">
    <text evidence="8">The sequence shown here is derived from an EMBL/GenBank/DDBJ whole genome shotgun (WGS) entry which is preliminary data.</text>
</comment>
<comment type="similarity">
    <text evidence="2">Belongs to the glycosyl hydrolase 16 family.</text>
</comment>